<dbReference type="EMBL" id="JAEDAM010000057">
    <property type="protein sequence ID" value="MBS8122220.1"/>
    <property type="molecule type" value="Genomic_DNA"/>
</dbReference>
<evidence type="ECO:0000259" key="4">
    <source>
        <dbReference type="Pfam" id="PF01555"/>
    </source>
</evidence>
<dbReference type="Gene3D" id="3.40.50.150">
    <property type="entry name" value="Vaccinia Virus protein VP39"/>
    <property type="match status" value="2"/>
</dbReference>
<evidence type="ECO:0000256" key="1">
    <source>
        <dbReference type="ARBA" id="ARBA00022603"/>
    </source>
</evidence>
<dbReference type="GO" id="GO:0008168">
    <property type="term" value="F:methyltransferase activity"/>
    <property type="evidence" value="ECO:0007669"/>
    <property type="project" value="UniProtKB-KW"/>
</dbReference>
<sequence length="263" mass="30256">MPKFNDLDLNNGNWKKYEDILTDSLWIINERDKSGKHSNFYHGNFVPQIPYQLIKRYTKKGGWVLDLFLGSGTTAIECEKLERNIIGIDLKEELVARAKELIASDKIQKHFGLGDSGSEETKKDIQKILKHHKKTGVDLVLLHPPYFDIIKFSEDKKDLSNAGNLQDFLNMFHNVLQNSFELLKSGGYMGVVIGDKYANSEWIPLGFQCMNEAQKVGFKLKSIIVKNMEGNRGKIGSGGIWRYRALNSDYYIFKHEYILIFKK</sequence>
<proteinExistence type="inferred from homology"/>
<keyword evidence="6" id="KW-1185">Reference proteome</keyword>
<feature type="domain" description="DNA methylase N-4/N-6" evidence="4">
    <location>
        <begin position="137"/>
        <end position="263"/>
    </location>
</feature>
<accession>A0ABS5QLZ9</accession>
<comment type="caution">
    <text evidence="5">The sequence shown here is derived from an EMBL/GenBank/DDBJ whole genome shotgun (WGS) entry which is preliminary data.</text>
</comment>
<feature type="domain" description="DNA methylase N-4/N-6" evidence="4">
    <location>
        <begin position="19"/>
        <end position="100"/>
    </location>
</feature>
<reference evidence="5 6" key="1">
    <citation type="journal article" date="2021" name="Nat. Commun.">
        <title>Reductive evolution and unique predatory mode in the CPR bacterium Vampirococcus lugosii.</title>
        <authorList>
            <person name="Moreira D."/>
            <person name="Zivanovic Y."/>
            <person name="Lopez-Archilla A.I."/>
            <person name="Iniesto M."/>
            <person name="Lopez-Garcia P."/>
        </authorList>
    </citation>
    <scope>NUCLEOTIDE SEQUENCE [LARGE SCALE GENOMIC DNA]</scope>
    <source>
        <strain evidence="5">Chiprana</strain>
    </source>
</reference>
<evidence type="ECO:0000313" key="6">
    <source>
        <dbReference type="Proteomes" id="UP000680365"/>
    </source>
</evidence>
<dbReference type="Proteomes" id="UP000680365">
    <property type="component" value="Unassembled WGS sequence"/>
</dbReference>
<evidence type="ECO:0000256" key="2">
    <source>
        <dbReference type="ARBA" id="ARBA00022679"/>
    </source>
</evidence>
<dbReference type="GO" id="GO:0032259">
    <property type="term" value="P:methylation"/>
    <property type="evidence" value="ECO:0007669"/>
    <property type="project" value="UniProtKB-KW"/>
</dbReference>
<evidence type="ECO:0000256" key="3">
    <source>
        <dbReference type="RuleBase" id="RU362026"/>
    </source>
</evidence>
<evidence type="ECO:0000313" key="5">
    <source>
        <dbReference type="EMBL" id="MBS8122220.1"/>
    </source>
</evidence>
<comment type="similarity">
    <text evidence="3">Belongs to the N(4)/N(6)-methyltransferase family.</text>
</comment>
<dbReference type="EC" id="2.1.1.-" evidence="3"/>
<keyword evidence="1 5" id="KW-0489">Methyltransferase</keyword>
<dbReference type="Pfam" id="PF01555">
    <property type="entry name" value="N6_N4_Mtase"/>
    <property type="match status" value="2"/>
</dbReference>
<dbReference type="CDD" id="cd02440">
    <property type="entry name" value="AdoMet_MTases"/>
    <property type="match status" value="1"/>
</dbReference>
<dbReference type="InterPro" id="IPR001091">
    <property type="entry name" value="RM_Methyltransferase"/>
</dbReference>
<dbReference type="SUPFAM" id="SSF53335">
    <property type="entry name" value="S-adenosyl-L-methionine-dependent methyltransferases"/>
    <property type="match status" value="2"/>
</dbReference>
<keyword evidence="2" id="KW-0808">Transferase</keyword>
<dbReference type="InterPro" id="IPR029063">
    <property type="entry name" value="SAM-dependent_MTases_sf"/>
</dbReference>
<gene>
    <name evidence="5" type="ORF">VAMP_197n22</name>
</gene>
<dbReference type="InterPro" id="IPR002941">
    <property type="entry name" value="DNA_methylase_N4/N6"/>
</dbReference>
<name>A0ABS5QLZ9_9BACT</name>
<organism evidence="5 6">
    <name type="scientific">Candidatus Vampirococcus lugosii</name>
    <dbReference type="NCBI Taxonomy" id="2789015"/>
    <lineage>
        <taxon>Bacteria</taxon>
        <taxon>Candidatus Absconditibacteriota</taxon>
        <taxon>Vampirococcus</taxon>
    </lineage>
</organism>
<protein>
    <recommendedName>
        <fullName evidence="3">Methyltransferase</fullName>
        <ecNumber evidence="3">2.1.1.-</ecNumber>
    </recommendedName>
</protein>
<dbReference type="PRINTS" id="PR00508">
    <property type="entry name" value="S21N4MTFRASE"/>
</dbReference>
<dbReference type="RefSeq" id="WP_213349594.1">
    <property type="nucleotide sequence ID" value="NZ_JAEDAM010000057.1"/>
</dbReference>